<dbReference type="EMBL" id="JABXXO010000001">
    <property type="protein sequence ID" value="KAF7784569.1"/>
    <property type="molecule type" value="Genomic_DNA"/>
</dbReference>
<accession>A0A8H7KLF9</accession>
<organism evidence="1 2">
    <name type="scientific">Agaricus bisporus var. burnettii</name>
    <dbReference type="NCBI Taxonomy" id="192524"/>
    <lineage>
        <taxon>Eukaryota</taxon>
        <taxon>Fungi</taxon>
        <taxon>Dikarya</taxon>
        <taxon>Basidiomycota</taxon>
        <taxon>Agaricomycotina</taxon>
        <taxon>Agaricomycetes</taxon>
        <taxon>Agaricomycetidae</taxon>
        <taxon>Agaricales</taxon>
        <taxon>Agaricineae</taxon>
        <taxon>Agaricaceae</taxon>
        <taxon>Agaricus</taxon>
    </lineage>
</organism>
<sequence>MLIKNLVQGVLVNGSVGQVVGFQTPAEAQNSNTEIAKIESAKGANRPEPDDNGLAKEILKSTWRWPVVKFTNEKTLVVTPADFTILNGDGETERAKRSNTGQSSR</sequence>
<dbReference type="AlphaFoldDB" id="A0A8H7KLF9"/>
<proteinExistence type="predicted"/>
<evidence type="ECO:0000313" key="1">
    <source>
        <dbReference type="EMBL" id="KAF7784569.1"/>
    </source>
</evidence>
<dbReference type="Proteomes" id="UP000629468">
    <property type="component" value="Unassembled WGS sequence"/>
</dbReference>
<evidence type="ECO:0000313" key="2">
    <source>
        <dbReference type="Proteomes" id="UP000629468"/>
    </source>
</evidence>
<name>A0A8H7KLF9_AGABI</name>
<protein>
    <submittedName>
        <fullName evidence="1">Uncharacterized protein</fullName>
    </submittedName>
</protein>
<reference evidence="1 2" key="1">
    <citation type="journal article" name="Sci. Rep.">
        <title>Telomere-to-telomere assembled and centromere annotated genomes of the two main subspecies of the button mushroom Agaricus bisporus reveal especially polymorphic chromosome ends.</title>
        <authorList>
            <person name="Sonnenberg A.S.M."/>
            <person name="Sedaghat-Telgerd N."/>
            <person name="Lavrijssen B."/>
            <person name="Ohm R.A."/>
            <person name="Hendrickx P.M."/>
            <person name="Scholtmeijer K."/>
            <person name="Baars J.J.P."/>
            <person name="van Peer A."/>
        </authorList>
    </citation>
    <scope>NUCLEOTIDE SEQUENCE [LARGE SCALE GENOMIC DNA]</scope>
    <source>
        <strain evidence="1 2">H119_p4</strain>
    </source>
</reference>
<comment type="caution">
    <text evidence="1">The sequence shown here is derived from an EMBL/GenBank/DDBJ whole genome shotgun (WGS) entry which is preliminary data.</text>
</comment>
<gene>
    <name evidence="1" type="ORF">Agabi119p4_734</name>
</gene>